<dbReference type="InterPro" id="IPR028974">
    <property type="entry name" value="TSP_type-3_rpt"/>
</dbReference>
<dbReference type="Gene3D" id="2.160.20.10">
    <property type="entry name" value="Single-stranded right-handed beta-helix, Pectin lyase-like"/>
    <property type="match status" value="1"/>
</dbReference>
<keyword evidence="3 6" id="KW-0732">Signal</keyword>
<evidence type="ECO:0000256" key="3">
    <source>
        <dbReference type="ARBA" id="ARBA00022729"/>
    </source>
</evidence>
<dbReference type="InterPro" id="IPR059100">
    <property type="entry name" value="TSP3_bac"/>
</dbReference>
<feature type="region of interest" description="Disordered" evidence="5">
    <location>
        <begin position="248"/>
        <end position="526"/>
    </location>
</feature>
<dbReference type="EMBL" id="CP026604">
    <property type="protein sequence ID" value="AWB65757.1"/>
    <property type="molecule type" value="Genomic_DNA"/>
</dbReference>
<feature type="chain" id="PRO_5015601986" description="RapA2 cadherin-like domain-containing protein" evidence="6">
    <location>
        <begin position="27"/>
        <end position="1690"/>
    </location>
</feature>
<feature type="compositionally biased region" description="Acidic residues" evidence="5">
    <location>
        <begin position="430"/>
        <end position="443"/>
    </location>
</feature>
<evidence type="ECO:0000256" key="2">
    <source>
        <dbReference type="ARBA" id="ARBA00022525"/>
    </source>
</evidence>
<dbReference type="PROSITE" id="PS51257">
    <property type="entry name" value="PROKAR_LIPOPROTEIN"/>
    <property type="match status" value="1"/>
</dbReference>
<dbReference type="Pfam" id="PF18884">
    <property type="entry name" value="TSP3_bac"/>
    <property type="match status" value="4"/>
</dbReference>
<evidence type="ECO:0000313" key="8">
    <source>
        <dbReference type="EMBL" id="AWB65757.1"/>
    </source>
</evidence>
<dbReference type="OrthoDB" id="6374719at2"/>
<dbReference type="Gene3D" id="4.10.1080.10">
    <property type="entry name" value="TSP type-3 repeat"/>
    <property type="match status" value="2"/>
</dbReference>
<feature type="region of interest" description="Disordered" evidence="5">
    <location>
        <begin position="1195"/>
        <end position="1221"/>
    </location>
</feature>
<feature type="compositionally biased region" description="Acidic residues" evidence="5">
    <location>
        <begin position="316"/>
        <end position="329"/>
    </location>
</feature>
<dbReference type="Proteomes" id="UP000244441">
    <property type="component" value="Chromosome"/>
</dbReference>
<evidence type="ECO:0000256" key="5">
    <source>
        <dbReference type="SAM" id="MobiDB-lite"/>
    </source>
</evidence>
<evidence type="ECO:0000256" key="4">
    <source>
        <dbReference type="ARBA" id="ARBA00022837"/>
    </source>
</evidence>
<evidence type="ECO:0000256" key="6">
    <source>
        <dbReference type="SAM" id="SignalP"/>
    </source>
</evidence>
<dbReference type="SUPFAM" id="SSF51126">
    <property type="entry name" value="Pectin lyase-like"/>
    <property type="match status" value="1"/>
</dbReference>
<dbReference type="Gene3D" id="2.60.40.10">
    <property type="entry name" value="Immunoglobulins"/>
    <property type="match status" value="2"/>
</dbReference>
<dbReference type="InterPro" id="IPR010221">
    <property type="entry name" value="VCBS_dom"/>
</dbReference>
<evidence type="ECO:0000256" key="1">
    <source>
        <dbReference type="ARBA" id="ARBA00004613"/>
    </source>
</evidence>
<feature type="region of interest" description="Disordered" evidence="5">
    <location>
        <begin position="751"/>
        <end position="773"/>
    </location>
</feature>
<dbReference type="InterPro" id="IPR013783">
    <property type="entry name" value="Ig-like_fold"/>
</dbReference>
<reference evidence="8 9" key="1">
    <citation type="submission" date="2018-01" db="EMBL/GenBank/DDBJ databases">
        <title>Genome sequence of a Cantenovulum-like bacteria.</title>
        <authorList>
            <person name="Tan W.R."/>
            <person name="Lau N.-S."/>
            <person name="Go F."/>
            <person name="Amirul A.-A.A."/>
        </authorList>
    </citation>
    <scope>NUCLEOTIDE SEQUENCE [LARGE SCALE GENOMIC DNA]</scope>
    <source>
        <strain evidence="8 9">CCB-QB4</strain>
    </source>
</reference>
<protein>
    <recommendedName>
        <fullName evidence="7">RapA2 cadherin-like domain-containing protein</fullName>
    </recommendedName>
</protein>
<dbReference type="NCBIfam" id="TIGR01965">
    <property type="entry name" value="VCBS_repeat"/>
    <property type="match status" value="2"/>
</dbReference>
<dbReference type="GO" id="GO:0005509">
    <property type="term" value="F:calcium ion binding"/>
    <property type="evidence" value="ECO:0007669"/>
    <property type="project" value="InterPro"/>
</dbReference>
<dbReference type="SMR" id="A0A2S0VNG1"/>
<dbReference type="PANTHER" id="PTHR10199:SF119">
    <property type="entry name" value="RE20510P"/>
    <property type="match status" value="1"/>
</dbReference>
<evidence type="ECO:0000259" key="7">
    <source>
        <dbReference type="Pfam" id="PF17803"/>
    </source>
</evidence>
<organism evidence="8 9">
    <name type="scientific">Saccharobesus litoralis</name>
    <dbReference type="NCBI Taxonomy" id="2172099"/>
    <lineage>
        <taxon>Bacteria</taxon>
        <taxon>Pseudomonadati</taxon>
        <taxon>Pseudomonadota</taxon>
        <taxon>Gammaproteobacteria</taxon>
        <taxon>Alteromonadales</taxon>
        <taxon>Alteromonadaceae</taxon>
        <taxon>Saccharobesus</taxon>
    </lineage>
</organism>
<feature type="compositionally biased region" description="Low complexity" evidence="5">
    <location>
        <begin position="760"/>
        <end position="773"/>
    </location>
</feature>
<keyword evidence="9" id="KW-1185">Reference proteome</keyword>
<feature type="compositionally biased region" description="Acidic residues" evidence="5">
    <location>
        <begin position="258"/>
        <end position="271"/>
    </location>
</feature>
<dbReference type="InterPro" id="IPR011050">
    <property type="entry name" value="Pectin_lyase_fold/virulence"/>
</dbReference>
<dbReference type="KEGG" id="cate:C2869_04585"/>
<keyword evidence="2" id="KW-0964">Secreted</keyword>
<dbReference type="Pfam" id="PF17803">
    <property type="entry name" value="Cadherin_4"/>
    <property type="match status" value="1"/>
</dbReference>
<feature type="signal peptide" evidence="6">
    <location>
        <begin position="1"/>
        <end position="26"/>
    </location>
</feature>
<dbReference type="InterPro" id="IPR012334">
    <property type="entry name" value="Pectin_lyas_fold"/>
</dbReference>
<proteinExistence type="predicted"/>
<accession>A0A2S0VNG1</accession>
<feature type="compositionally biased region" description="Polar residues" evidence="5">
    <location>
        <begin position="331"/>
        <end position="346"/>
    </location>
</feature>
<sequence>MKNKTSKLNCYWLKHTLLPASALLLAACGGSDSESKVSVSGDTSVVDDGSGAVAGKVSLSNDDTFVVQDNVDTDLGTFNLTVDGNWTFEAQKTTPAIAELLAGETVEEQITITTASGATQMITVTIQGEDDAPVIGTGEGVDSLTIDTPISAPVTGKLTISDPDKGQSQFVAQQDVQGSYGRFSISVEGDWSYRLNSVIAAALSQVSAASTDNSQTLSEIFTVTSADGTTHDITIVISEQSLVADNLDTDNDGIVNSEDLDDDNDGVSDIDEATKGTDPLNADSDADGVNDGQDAFPLNNAETLDSDNDGMGNFADMDDDNDGISDADEITNGTNPLSADSDNDGVNDNIDAFPNNNTETQDTDNDGIGNSADTDDDNDGISDADEATAGTDPLKADTDGDGVNDNLDALPLDDKETLDTDSDGTGNNADLDDDNDGVSDADETTAGTDPLNADSDNDGVNDGQDAFPLDNQESLDTDNDGIGNNADSDDDNDTISDADEITNGTEPLKMDTDGDNIDDATDAYPLDPNLYMPRQVLFSYDFNTDQIQTENNNWEGWVYPTANRGVMTFAVDAGPDGSAAYSFEDTNANTNILQTGIRFNNRTNKDNINPWTDLLGDAKGQTLNSISLWIKVEKATAGDVTVQHNLVPYPLVDDTKGNTINAGLAVGPQYQAIVPASANNTWVQAEFVDFNTGERQFTIPDSWVHHDGSSPIQVYPQILFGGLEVGDKVYVDSYEIGDAPLLNACCAPTGSPTGGGNSDTSAETGGITGATGTDGAFNIGDNLTFTYNFDVNEVSPAQNEQGWVYSVIDRGSLMFEREGRSGAAMSYTDASVNVNPEQNGTYLQDWNGNPFTPLFSHHGNTINSIKLWAKTELATEKDIDIIHYLMPYGLVQGNKSANIAAGLEASPRLVGTIPAGSSDWVEVNFAIEGTNAIDFTIPSNWIHHGDGDLQIYPEFKFANTEEGDKVYLDDYEAKTTVGAPLPVPTDFTVEYDFNDASVSQQNGWGFITTGFGAISLAEGEGVNSSNAIAYEDTSDGTNISNHSILWHKWGNANPWSSEFGGGAIETEITSVKLRVKVEKGANNTGTSDVTIKHQLLPWNIVSSGGKTAKVAAAQAITADYTTTVSAADFGQWLEVTFTDANTDLATFSIPDTWQLEDGSNIVDVLPSFYFGGLEVGDKVIIDDYVLTGDNALARSVDNGDSGTGGGDNGSQTDYGLHDGSGTYTTNGRAAPLPVVDSDFYTAPTTFNVERNAVTDYQVNNADTTDDTATMQAAIDDISVTHGGGKLTIPAGEYYFRSLQLKSNVHIEVDEGATFHMVTANRYNEFMFEIGFGAKVENVSVVGLGNGFTVDLTDAPNVRTAVFRMGDMENFRIANIKIKDSKTIFASFLVGVAVRNNDLHWPVNGIIEKIDQSNSLFGYGVVQTYGADNILFRDLHSEGGITLRMETDNLSMKEYGKGGIRNIFAEDIRGTDCLAPVMFGPHFMENGSVQVNGVTANSCGFAVRVDEGFVELFSPAGQSYTRDSWRAEVDATYGTNCSLQPYARGNNQWAARINPTKACLDAVHRATGLKPGWYEESFVFNVTANYGTEADLKLEHLYYIPSTDNLCIAASDQWAGRGQIFIGDSVAPVVNAQQAGVDYNFNIDIKNLTANGYPSTHHDVLDANSARLSPSITNYSSAVALPDCTDTRWGN</sequence>
<dbReference type="SUPFAM" id="SSF103647">
    <property type="entry name" value="TSP type-3 repeat"/>
    <property type="match status" value="4"/>
</dbReference>
<keyword evidence="4" id="KW-0106">Calcium</keyword>
<name>A0A2S0VNG1_9ALTE</name>
<gene>
    <name evidence="8" type="ORF">C2869_04585</name>
</gene>
<dbReference type="PANTHER" id="PTHR10199">
    <property type="entry name" value="THROMBOSPONDIN"/>
    <property type="match status" value="1"/>
</dbReference>
<dbReference type="RefSeq" id="WP_108601832.1">
    <property type="nucleotide sequence ID" value="NZ_CP026604.1"/>
</dbReference>
<feature type="compositionally biased region" description="Acidic residues" evidence="5">
    <location>
        <begin position="373"/>
        <end position="386"/>
    </location>
</feature>
<dbReference type="InterPro" id="IPR040853">
    <property type="entry name" value="RapA2_cadherin-like"/>
</dbReference>
<feature type="domain" description="RapA2 cadherin-like" evidence="7">
    <location>
        <begin position="122"/>
        <end position="193"/>
    </location>
</feature>
<feature type="compositionally biased region" description="Acidic residues" evidence="5">
    <location>
        <begin position="487"/>
        <end position="500"/>
    </location>
</feature>
<evidence type="ECO:0000313" key="9">
    <source>
        <dbReference type="Proteomes" id="UP000244441"/>
    </source>
</evidence>
<comment type="subcellular location">
    <subcellularLocation>
        <location evidence="1">Secreted</location>
    </subcellularLocation>
</comment>